<gene>
    <name evidence="1" type="ORF">EST38_g13877</name>
</gene>
<organism evidence="1 2">
    <name type="scientific">Candolleomyces aberdarensis</name>
    <dbReference type="NCBI Taxonomy" id="2316362"/>
    <lineage>
        <taxon>Eukaryota</taxon>
        <taxon>Fungi</taxon>
        <taxon>Dikarya</taxon>
        <taxon>Basidiomycota</taxon>
        <taxon>Agaricomycotina</taxon>
        <taxon>Agaricomycetes</taxon>
        <taxon>Agaricomycetidae</taxon>
        <taxon>Agaricales</taxon>
        <taxon>Agaricineae</taxon>
        <taxon>Psathyrellaceae</taxon>
        <taxon>Candolleomyces</taxon>
    </lineage>
</organism>
<dbReference type="STRING" id="2316362.A0A4Q2CZP5"/>
<sequence length="248" mass="27012">MTQPEKVPSLAHFLEEGYQIVKFDGTARLVVDNTDSIHAAIIPCPEALAKANLNGAFVEAMNDAQTDLDFSASNTTTVDDCNRGNFQTITTGISHGGGQKEPQNLNLTPKNSLALSTLSGSSAIRAIAWWQSKCYQAWMPRFYAYNANIIERLKSWKPTLLQNFASSIYGSVTYNFGPSVLCDFHTDHLNWIAGMCAITSGGNYNYQEGGHLALREFKLILEFPPCATILISSAMVTHGNLPIAAGES</sequence>
<evidence type="ECO:0000313" key="2">
    <source>
        <dbReference type="Proteomes" id="UP000290288"/>
    </source>
</evidence>
<proteinExistence type="predicted"/>
<evidence type="ECO:0000313" key="1">
    <source>
        <dbReference type="EMBL" id="RXW11979.1"/>
    </source>
</evidence>
<accession>A0A4Q2CZP5</accession>
<name>A0A4Q2CZP5_9AGAR</name>
<dbReference type="Gene3D" id="3.60.130.30">
    <property type="match status" value="1"/>
</dbReference>
<dbReference type="Proteomes" id="UP000290288">
    <property type="component" value="Unassembled WGS sequence"/>
</dbReference>
<reference evidence="1 2" key="1">
    <citation type="submission" date="2019-01" db="EMBL/GenBank/DDBJ databases">
        <title>Draft genome sequence of Psathyrella aberdarensis IHI B618.</title>
        <authorList>
            <person name="Buettner E."/>
            <person name="Kellner H."/>
        </authorList>
    </citation>
    <scope>NUCLEOTIDE SEQUENCE [LARGE SCALE GENOMIC DNA]</scope>
    <source>
        <strain evidence="1 2">IHI B618</strain>
    </source>
</reference>
<comment type="caution">
    <text evidence="1">The sequence shown here is derived from an EMBL/GenBank/DDBJ whole genome shotgun (WGS) entry which is preliminary data.</text>
</comment>
<dbReference type="EMBL" id="SDEE01001483">
    <property type="protein sequence ID" value="RXW11979.1"/>
    <property type="molecule type" value="Genomic_DNA"/>
</dbReference>
<protein>
    <submittedName>
        <fullName evidence="1">Uncharacterized protein</fullName>
    </submittedName>
</protein>
<dbReference type="OrthoDB" id="3202607at2759"/>
<dbReference type="AlphaFoldDB" id="A0A4Q2CZP5"/>
<keyword evidence="2" id="KW-1185">Reference proteome</keyword>